<dbReference type="Proteomes" id="UP001596074">
    <property type="component" value="Unassembled WGS sequence"/>
</dbReference>
<reference evidence="3" key="1">
    <citation type="journal article" date="2019" name="Int. J. Syst. Evol. Microbiol.">
        <title>The Global Catalogue of Microorganisms (GCM) 10K type strain sequencing project: providing services to taxonomists for standard genome sequencing and annotation.</title>
        <authorList>
            <consortium name="The Broad Institute Genomics Platform"/>
            <consortium name="The Broad Institute Genome Sequencing Center for Infectious Disease"/>
            <person name="Wu L."/>
            <person name="Ma J."/>
        </authorList>
    </citation>
    <scope>NUCLEOTIDE SEQUENCE [LARGE SCALE GENOMIC DNA]</scope>
    <source>
        <strain evidence="3">KCTC 42087</strain>
    </source>
</reference>
<dbReference type="RefSeq" id="WP_378281337.1">
    <property type="nucleotide sequence ID" value="NZ_JBHSON010000009.1"/>
</dbReference>
<evidence type="ECO:0000256" key="1">
    <source>
        <dbReference type="SAM" id="MobiDB-lite"/>
    </source>
</evidence>
<accession>A0ABW0ZY05</accession>
<evidence type="ECO:0000313" key="2">
    <source>
        <dbReference type="EMBL" id="MFC5745715.1"/>
    </source>
</evidence>
<feature type="region of interest" description="Disordered" evidence="1">
    <location>
        <begin position="1"/>
        <end position="57"/>
    </location>
</feature>
<feature type="region of interest" description="Disordered" evidence="1">
    <location>
        <begin position="72"/>
        <end position="134"/>
    </location>
</feature>
<name>A0ABW0ZY05_9ACTN</name>
<comment type="caution">
    <text evidence="2">The sequence shown here is derived from an EMBL/GenBank/DDBJ whole genome shotgun (WGS) entry which is preliminary data.</text>
</comment>
<keyword evidence="3" id="KW-1185">Reference proteome</keyword>
<evidence type="ECO:0000313" key="3">
    <source>
        <dbReference type="Proteomes" id="UP001596074"/>
    </source>
</evidence>
<evidence type="ECO:0008006" key="4">
    <source>
        <dbReference type="Google" id="ProtNLM"/>
    </source>
</evidence>
<gene>
    <name evidence="2" type="ORF">ACFPZN_08870</name>
</gene>
<organism evidence="2 3">
    <name type="scientific">Actinomadura rugatobispora</name>
    <dbReference type="NCBI Taxonomy" id="1994"/>
    <lineage>
        <taxon>Bacteria</taxon>
        <taxon>Bacillati</taxon>
        <taxon>Actinomycetota</taxon>
        <taxon>Actinomycetes</taxon>
        <taxon>Streptosporangiales</taxon>
        <taxon>Thermomonosporaceae</taxon>
        <taxon>Actinomadura</taxon>
    </lineage>
</organism>
<dbReference type="EMBL" id="JBHSON010000009">
    <property type="protein sequence ID" value="MFC5745715.1"/>
    <property type="molecule type" value="Genomic_DNA"/>
</dbReference>
<proteinExistence type="predicted"/>
<protein>
    <recommendedName>
        <fullName evidence="4">Transposase</fullName>
    </recommendedName>
</protein>
<sequence>MTDLQAQVDPDGPITWDVASTRPSAQHAAGARKWNEQKAPPGGECYEPAEHGLGRSRGGLTTKLHLAVEQDQKPMALEDTAGQRGDSPQLKPVPQSIRAPRSGGGRPRTRLDRVRANKGVTRPAVAALPAPPTH</sequence>